<evidence type="ECO:0000259" key="3">
    <source>
        <dbReference type="PROSITE" id="PS50222"/>
    </source>
</evidence>
<keyword evidence="2" id="KW-0406">Ion transport</keyword>
<organism evidence="4 5">
    <name type="scientific">Prorocentrum cordatum</name>
    <dbReference type="NCBI Taxonomy" id="2364126"/>
    <lineage>
        <taxon>Eukaryota</taxon>
        <taxon>Sar</taxon>
        <taxon>Alveolata</taxon>
        <taxon>Dinophyceae</taxon>
        <taxon>Prorocentrales</taxon>
        <taxon>Prorocentraceae</taxon>
        <taxon>Prorocentrum</taxon>
    </lineage>
</organism>
<dbReference type="InterPro" id="IPR011992">
    <property type="entry name" value="EF-hand-dom_pair"/>
</dbReference>
<dbReference type="Proteomes" id="UP001189429">
    <property type="component" value="Unassembled WGS sequence"/>
</dbReference>
<dbReference type="PROSITE" id="PS50222">
    <property type="entry name" value="EF_HAND_2"/>
    <property type="match status" value="2"/>
</dbReference>
<evidence type="ECO:0000313" key="5">
    <source>
        <dbReference type="Proteomes" id="UP001189429"/>
    </source>
</evidence>
<reference evidence="4" key="1">
    <citation type="submission" date="2023-10" db="EMBL/GenBank/DDBJ databases">
        <authorList>
            <person name="Chen Y."/>
            <person name="Shah S."/>
            <person name="Dougan E. K."/>
            <person name="Thang M."/>
            <person name="Chan C."/>
        </authorList>
    </citation>
    <scope>NUCLEOTIDE SEQUENCE [LARGE SCALE GENOMIC DNA]</scope>
</reference>
<dbReference type="Gene3D" id="1.10.238.10">
    <property type="entry name" value="EF-hand"/>
    <property type="match status" value="1"/>
</dbReference>
<evidence type="ECO:0000256" key="1">
    <source>
        <dbReference type="ARBA" id="ARBA00022837"/>
    </source>
</evidence>
<name>A0ABN9Y8V9_9DINO</name>
<dbReference type="Pfam" id="PF13499">
    <property type="entry name" value="EF-hand_7"/>
    <property type="match status" value="1"/>
</dbReference>
<comment type="caution">
    <text evidence="4">The sequence shown here is derived from an EMBL/GenBank/DDBJ whole genome shotgun (WGS) entry which is preliminary data.</text>
</comment>
<proteinExistence type="predicted"/>
<protein>
    <recommendedName>
        <fullName evidence="3">EF-hand domain-containing protein</fullName>
    </recommendedName>
</protein>
<dbReference type="CDD" id="cd00051">
    <property type="entry name" value="EFh"/>
    <property type="match status" value="1"/>
</dbReference>
<dbReference type="SUPFAM" id="SSF47473">
    <property type="entry name" value="EF-hand"/>
    <property type="match status" value="1"/>
</dbReference>
<dbReference type="EMBL" id="CAUYUJ010022133">
    <property type="protein sequence ID" value="CAK0909104.1"/>
    <property type="molecule type" value="Genomic_DNA"/>
</dbReference>
<dbReference type="PROSITE" id="PS00018">
    <property type="entry name" value="EF_HAND_1"/>
    <property type="match status" value="2"/>
</dbReference>
<dbReference type="PANTHER" id="PTHR31503">
    <property type="entry name" value="VACUOLAR CALCIUM ION TRANSPORTER"/>
    <property type="match status" value="1"/>
</dbReference>
<keyword evidence="5" id="KW-1185">Reference proteome</keyword>
<evidence type="ECO:0000256" key="2">
    <source>
        <dbReference type="ARBA" id="ARBA00023065"/>
    </source>
</evidence>
<gene>
    <name evidence="4" type="ORF">PCOR1329_LOCUS83607</name>
</gene>
<dbReference type="InterPro" id="IPR004713">
    <property type="entry name" value="CaH_exchang"/>
</dbReference>
<evidence type="ECO:0000313" key="4">
    <source>
        <dbReference type="EMBL" id="CAK0909104.1"/>
    </source>
</evidence>
<dbReference type="InterPro" id="IPR018247">
    <property type="entry name" value="EF_Hand_1_Ca_BS"/>
</dbReference>
<feature type="domain" description="EF-hand" evidence="3">
    <location>
        <begin position="168"/>
        <end position="203"/>
    </location>
</feature>
<keyword evidence="1" id="KW-0106">Calcium</keyword>
<feature type="domain" description="EF-hand" evidence="3">
    <location>
        <begin position="140"/>
        <end position="167"/>
    </location>
</feature>
<dbReference type="PANTHER" id="PTHR31503:SF36">
    <property type="entry name" value="SODIUM_CALCIUM EXCHANGER MEMBRANE REGION DOMAIN-CONTAINING PROTEIN"/>
    <property type="match status" value="1"/>
</dbReference>
<dbReference type="InterPro" id="IPR002048">
    <property type="entry name" value="EF_hand_dom"/>
</dbReference>
<dbReference type="SMART" id="SM00054">
    <property type="entry name" value="EFh"/>
    <property type="match status" value="2"/>
</dbReference>
<keyword evidence="2" id="KW-0813">Transport</keyword>
<accession>A0ABN9Y8V9</accession>
<sequence>MLGTLTSYVIIQGSAFTVDLPGGTSGPVTKEQGDVRKEAAVENNFALVGLIFCVIEFAYYLYIQASGANEEDGQVDKKIIDAQVNALKSKKTTLRGVMGDMREQQWTTRLRTSTDLEQALLSDGETKTEVQRMCKILNPFFMIYDADHSKTIDREEFSQILRDVNENVSKDYQRLLFDAADADHSGSISFEEFVACVIAIAMGDGEINKQEHNESRKTIRREPTKRGILRIVDSTGDADEEDDDEEEDVIPDDLAGLSPEQQQTRIKLRSLYQMGLGTLIVLVFSDPMVDLLGEIGKQVGVPAFYVSFVLAPLASNSAELLAAYNYAQKRRP</sequence>